<organism evidence="4 5">
    <name type="scientific">Rehmannia glutinosa</name>
    <name type="common">Chinese foxglove</name>
    <dbReference type="NCBI Taxonomy" id="99300"/>
    <lineage>
        <taxon>Eukaryota</taxon>
        <taxon>Viridiplantae</taxon>
        <taxon>Streptophyta</taxon>
        <taxon>Embryophyta</taxon>
        <taxon>Tracheophyta</taxon>
        <taxon>Spermatophyta</taxon>
        <taxon>Magnoliopsida</taxon>
        <taxon>eudicotyledons</taxon>
        <taxon>Gunneridae</taxon>
        <taxon>Pentapetalae</taxon>
        <taxon>asterids</taxon>
        <taxon>lamiids</taxon>
        <taxon>Lamiales</taxon>
        <taxon>Orobanchaceae</taxon>
        <taxon>Rehmannieae</taxon>
        <taxon>Rehmannia</taxon>
    </lineage>
</organism>
<dbReference type="Proteomes" id="UP001318860">
    <property type="component" value="Unassembled WGS sequence"/>
</dbReference>
<gene>
    <name evidence="4" type="ORF">DH2020_018624</name>
</gene>
<sequence>MAQASNMKNHQRRRCEQNCVYARYFPSERTEDFQNVHRLFGINNTMKIINSVNQQDRDKTVETLILEARIRNENPVHGPLEVENRLRAEIGKAKKELEIVNKQLQFFMGNNESPSDEGTSKQSARGNFTP</sequence>
<dbReference type="PANTHER" id="PTHR31301:SF103">
    <property type="entry name" value="LOB DOMAIN-CONTAINING PROTEIN 5-RELATED"/>
    <property type="match status" value="1"/>
</dbReference>
<evidence type="ECO:0000256" key="1">
    <source>
        <dbReference type="ARBA" id="ARBA00005474"/>
    </source>
</evidence>
<keyword evidence="5" id="KW-1185">Reference proteome</keyword>
<dbReference type="PROSITE" id="PS50891">
    <property type="entry name" value="LOB"/>
    <property type="match status" value="1"/>
</dbReference>
<reference evidence="4 5" key="1">
    <citation type="journal article" date="2021" name="Comput. Struct. Biotechnol. J.">
        <title>De novo genome assembly of the potent medicinal plant Rehmannia glutinosa using nanopore technology.</title>
        <authorList>
            <person name="Ma L."/>
            <person name="Dong C."/>
            <person name="Song C."/>
            <person name="Wang X."/>
            <person name="Zheng X."/>
            <person name="Niu Y."/>
            <person name="Chen S."/>
            <person name="Feng W."/>
        </authorList>
    </citation>
    <scope>NUCLEOTIDE SEQUENCE [LARGE SCALE GENOMIC DNA]</scope>
    <source>
        <strain evidence="4">DH-2019</strain>
    </source>
</reference>
<name>A0ABR0WJU2_REHGL</name>
<protein>
    <recommendedName>
        <fullName evidence="3">LOB domain-containing protein</fullName>
    </recommendedName>
</protein>
<dbReference type="Pfam" id="PF03195">
    <property type="entry name" value="LOB"/>
    <property type="match status" value="1"/>
</dbReference>
<evidence type="ECO:0000313" key="4">
    <source>
        <dbReference type="EMBL" id="KAK6147712.1"/>
    </source>
</evidence>
<evidence type="ECO:0000256" key="2">
    <source>
        <dbReference type="SAM" id="MobiDB-lite"/>
    </source>
</evidence>
<evidence type="ECO:0000313" key="5">
    <source>
        <dbReference type="Proteomes" id="UP001318860"/>
    </source>
</evidence>
<evidence type="ECO:0000259" key="3">
    <source>
        <dbReference type="PROSITE" id="PS50891"/>
    </source>
</evidence>
<accession>A0ABR0WJU2</accession>
<proteinExistence type="inferred from homology"/>
<comment type="caution">
    <text evidence="4">The sequence shown here is derived from an EMBL/GenBank/DDBJ whole genome shotgun (WGS) entry which is preliminary data.</text>
</comment>
<dbReference type="InterPro" id="IPR004883">
    <property type="entry name" value="LOB"/>
</dbReference>
<dbReference type="PANTHER" id="PTHR31301">
    <property type="entry name" value="LOB DOMAIN-CONTAINING PROTEIN 4-RELATED"/>
    <property type="match status" value="1"/>
</dbReference>
<feature type="domain" description="LOB" evidence="3">
    <location>
        <begin position="3"/>
        <end position="104"/>
    </location>
</feature>
<feature type="region of interest" description="Disordered" evidence="2">
    <location>
        <begin position="108"/>
        <end position="130"/>
    </location>
</feature>
<comment type="similarity">
    <text evidence="1">Belongs to the LOB domain-containing protein family.</text>
</comment>
<dbReference type="EMBL" id="JABTTQ020000010">
    <property type="protein sequence ID" value="KAK6147712.1"/>
    <property type="molecule type" value="Genomic_DNA"/>
</dbReference>